<evidence type="ECO:0000256" key="1">
    <source>
        <dbReference type="SAM" id="SignalP"/>
    </source>
</evidence>
<dbReference type="Proteomes" id="UP001209257">
    <property type="component" value="Unassembled WGS sequence"/>
</dbReference>
<feature type="chain" id="PRO_5046192100" evidence="1">
    <location>
        <begin position="20"/>
        <end position="99"/>
    </location>
</feature>
<proteinExistence type="predicted"/>
<reference evidence="3" key="1">
    <citation type="submission" date="2023-07" db="EMBL/GenBank/DDBJ databases">
        <title>Study on multiphase classification of strain Alteromonas salexigens isolated from the Yellow Sea.</title>
        <authorList>
            <person name="Sun L."/>
        </authorList>
    </citation>
    <scope>NUCLEOTIDE SEQUENCE [LARGE SCALE GENOMIC DNA]</scope>
    <source>
        <strain evidence="3">ASW11-19</strain>
    </source>
</reference>
<accession>A0ABT2VJD2</accession>
<gene>
    <name evidence="2" type="ORF">OCL06_01775</name>
</gene>
<feature type="signal peptide" evidence="1">
    <location>
        <begin position="1"/>
        <end position="19"/>
    </location>
</feature>
<keyword evidence="1" id="KW-0732">Signal</keyword>
<comment type="caution">
    <text evidence="2">The sequence shown here is derived from an EMBL/GenBank/DDBJ whole genome shotgun (WGS) entry which is preliminary data.</text>
</comment>
<evidence type="ECO:0000313" key="2">
    <source>
        <dbReference type="EMBL" id="MCU7553321.1"/>
    </source>
</evidence>
<protein>
    <submittedName>
        <fullName evidence="2">Uncharacterized protein</fullName>
    </submittedName>
</protein>
<name>A0ABT2VJD2_9ALTE</name>
<dbReference type="EMBL" id="JAOTJC010000004">
    <property type="protein sequence ID" value="MCU7553321.1"/>
    <property type="molecule type" value="Genomic_DNA"/>
</dbReference>
<organism evidence="2 3">
    <name type="scientific">Alteromonas salexigens</name>
    <dbReference type="NCBI Taxonomy" id="2982530"/>
    <lineage>
        <taxon>Bacteria</taxon>
        <taxon>Pseudomonadati</taxon>
        <taxon>Pseudomonadota</taxon>
        <taxon>Gammaproteobacteria</taxon>
        <taxon>Alteromonadales</taxon>
        <taxon>Alteromonadaceae</taxon>
        <taxon>Alteromonas/Salinimonas group</taxon>
        <taxon>Alteromonas</taxon>
    </lineage>
</organism>
<sequence>MTIKTSMTMMACVAGLGLAGAVTVTEPETVCEFQPEQQFDARLPASHIQNQCSRVNMGEVSWLSWVAGRSLSYDFHYLDLLELLHDDSNDGDLSSPQGE</sequence>
<keyword evidence="3" id="KW-1185">Reference proteome</keyword>
<evidence type="ECO:0000313" key="3">
    <source>
        <dbReference type="Proteomes" id="UP001209257"/>
    </source>
</evidence>
<dbReference type="RefSeq" id="WP_262992026.1">
    <property type="nucleotide sequence ID" value="NZ_JAOTJC010000004.1"/>
</dbReference>